<keyword evidence="1 3" id="KW-0732">Signal</keyword>
<dbReference type="CDD" id="cd00063">
    <property type="entry name" value="FN3"/>
    <property type="match status" value="3"/>
</dbReference>
<evidence type="ECO:0000313" key="6">
    <source>
        <dbReference type="Proteomes" id="UP000199604"/>
    </source>
</evidence>
<dbReference type="Proteomes" id="UP000199604">
    <property type="component" value="Unassembled WGS sequence"/>
</dbReference>
<dbReference type="PANTHER" id="PTHR46708">
    <property type="entry name" value="TENASCIN"/>
    <property type="match status" value="1"/>
</dbReference>
<dbReference type="STRING" id="498292.SAMN05660845_0842"/>
<gene>
    <name evidence="5" type="ORF">SAMN05660845_0842</name>
</gene>
<dbReference type="InterPro" id="IPR026444">
    <property type="entry name" value="Secre_tail"/>
</dbReference>
<evidence type="ECO:0000313" key="5">
    <source>
        <dbReference type="EMBL" id="SFA89388.1"/>
    </source>
</evidence>
<dbReference type="SUPFAM" id="SSF49265">
    <property type="entry name" value="Fibronectin type III"/>
    <property type="match status" value="3"/>
</dbReference>
<dbReference type="InterPro" id="IPR003961">
    <property type="entry name" value="FN3_dom"/>
</dbReference>
<evidence type="ECO:0000256" key="3">
    <source>
        <dbReference type="SAM" id="SignalP"/>
    </source>
</evidence>
<dbReference type="PROSITE" id="PS50853">
    <property type="entry name" value="FN3"/>
    <property type="match status" value="3"/>
</dbReference>
<keyword evidence="6" id="KW-1185">Reference proteome</keyword>
<feature type="domain" description="Fibronectin type-III" evidence="4">
    <location>
        <begin position="633"/>
        <end position="721"/>
    </location>
</feature>
<evidence type="ECO:0000259" key="4">
    <source>
        <dbReference type="PROSITE" id="PS50853"/>
    </source>
</evidence>
<organism evidence="5 6">
    <name type="scientific">Flavobacterium swingsii</name>
    <dbReference type="NCBI Taxonomy" id="498292"/>
    <lineage>
        <taxon>Bacteria</taxon>
        <taxon>Pseudomonadati</taxon>
        <taxon>Bacteroidota</taxon>
        <taxon>Flavobacteriia</taxon>
        <taxon>Flavobacteriales</taxon>
        <taxon>Flavobacteriaceae</taxon>
        <taxon>Flavobacterium</taxon>
    </lineage>
</organism>
<sequence length="950" mass="98897">MKKITLLLFLLVTSWQINAQTCTQTFTATGQDDDPTVLTINASSINCYGANPLTSLKLTNSAGSLTNGNCDSAGAGWYAFDLSIDGGTAITGCAADFDNVNITGFTTLTITSHDDDVWSDTVTITIDVEATFTALTPPSCTALSTPANGATGVSSSVISWSAATGGATGYRLNVGTMPGGTNVLNNFDAGNVLTYDLITLIAGTTYYVTVIPYNGNGPATACSETSFATCGAITVLPWTENFDALATGTDLFPSCWAYENITSNWSISTSPVANSGANSLRRTWSTDGWAFTPLATLTAGTSYTFSYYMRTNDAVVGYDVTLGVGTAQTSGAMSTTLSSQTGYQGPAWTLFTVYFTPTVSGNYSFGIHAAGPFAPNGINFDDFKLEVSPSCINPLGLAASAVTNSSATITWTATTGNYEYVLDNTATDPAGSGTTLPGETYNATPLSASTAYYFHVRSVCAGPTYSTWSTVSFTTACAPVTAFIENFDSVTAPSFPNCWSRVGTGGNANIQTTNPSSGVNTMYIYGFSGSLGVVKTVPVSNLGAGTHRLNFKMRGNFTAGDDVEIGYLTDPNDDSSFVALGSVNAASLVYEDYTFTPAAGSYSNYLAFRHTGTIGASVLIDDVVWEPIPACNNPSGLAVSALTSSSATITWTATTGNYEYVLDNTATDPAGSGTTLPGETYNATPLSASTTYYFHVRTVCAGPTYSTWTTVSFTTPATPPTNDSCSSPIVLIPGADFADNAIDTTNAGATLSSETPSPSCGTTGFATSGKDVWYSVVVPPSGDITIETDIDSVGGANALLDAVTSVYSGTCGALVEVDCDDFSSPSANGDYSLLSLTGLNPGDTLLIRAFGWNGLQGNFSISAYDASLSRASFDITGFSAYPNPVKDVLNLSYTQEISNVSVHNLLGQEVMTKSINATQSKIDMSNLSNGTYLVKVTVDGLVKTLKVVKQ</sequence>
<dbReference type="NCBIfam" id="TIGR04183">
    <property type="entry name" value="Por_Secre_tail"/>
    <property type="match status" value="1"/>
</dbReference>
<dbReference type="Pfam" id="PF18962">
    <property type="entry name" value="Por_Secre_tail"/>
    <property type="match status" value="1"/>
</dbReference>
<dbReference type="InterPro" id="IPR036116">
    <property type="entry name" value="FN3_sf"/>
</dbReference>
<feature type="chain" id="PRO_5011709758" evidence="3">
    <location>
        <begin position="20"/>
        <end position="950"/>
    </location>
</feature>
<accession>A0A1I0WMF9</accession>
<dbReference type="PANTHER" id="PTHR46708:SF2">
    <property type="entry name" value="FIBRONECTIN TYPE-III DOMAIN-CONTAINING PROTEIN"/>
    <property type="match status" value="1"/>
</dbReference>
<dbReference type="RefSeq" id="WP_167357283.1">
    <property type="nucleotide sequence ID" value="NZ_FOJT01000002.1"/>
</dbReference>
<keyword evidence="2" id="KW-0677">Repeat</keyword>
<feature type="domain" description="Fibronectin type-III" evidence="4">
    <location>
        <begin position="393"/>
        <end position="480"/>
    </location>
</feature>
<evidence type="ECO:0000256" key="2">
    <source>
        <dbReference type="ARBA" id="ARBA00022737"/>
    </source>
</evidence>
<name>A0A1I0WMF9_9FLAO</name>
<proteinExistence type="predicted"/>
<feature type="signal peptide" evidence="3">
    <location>
        <begin position="1"/>
        <end position="19"/>
    </location>
</feature>
<dbReference type="Gene3D" id="2.60.120.260">
    <property type="entry name" value="Galactose-binding domain-like"/>
    <property type="match status" value="1"/>
</dbReference>
<reference evidence="6" key="1">
    <citation type="submission" date="2016-10" db="EMBL/GenBank/DDBJ databases">
        <authorList>
            <person name="Varghese N."/>
            <person name="Submissions S."/>
        </authorList>
    </citation>
    <scope>NUCLEOTIDE SEQUENCE [LARGE SCALE GENOMIC DNA]</scope>
    <source>
        <strain evidence="6">DSM 21789</strain>
    </source>
</reference>
<dbReference type="SMART" id="SM00060">
    <property type="entry name" value="FN3"/>
    <property type="match status" value="3"/>
</dbReference>
<dbReference type="AlphaFoldDB" id="A0A1I0WMF9"/>
<dbReference type="EMBL" id="FOJT01000002">
    <property type="protein sequence ID" value="SFA89388.1"/>
    <property type="molecule type" value="Genomic_DNA"/>
</dbReference>
<dbReference type="InterPro" id="IPR050991">
    <property type="entry name" value="ECM_Regulatory_Proteins"/>
</dbReference>
<protein>
    <submittedName>
        <fullName evidence="5">Por secretion system C-terminal sorting domain-containing protein</fullName>
    </submittedName>
</protein>
<dbReference type="Gene3D" id="2.60.40.10">
    <property type="entry name" value="Immunoglobulins"/>
    <property type="match status" value="3"/>
</dbReference>
<dbReference type="InterPro" id="IPR013783">
    <property type="entry name" value="Ig-like_fold"/>
</dbReference>
<evidence type="ECO:0000256" key="1">
    <source>
        <dbReference type="ARBA" id="ARBA00022729"/>
    </source>
</evidence>
<feature type="domain" description="Fibronectin type-III" evidence="4">
    <location>
        <begin position="142"/>
        <end position="232"/>
    </location>
</feature>